<dbReference type="Pfam" id="PF01048">
    <property type="entry name" value="PNP_UDP_1"/>
    <property type="match status" value="1"/>
</dbReference>
<dbReference type="EMBL" id="CP047121">
    <property type="protein sequence ID" value="QHB51724.1"/>
    <property type="molecule type" value="Genomic_DNA"/>
</dbReference>
<evidence type="ECO:0000256" key="5">
    <source>
        <dbReference type="ARBA" id="ARBA00023167"/>
    </source>
</evidence>
<keyword evidence="5" id="KW-0486">Methionine biosynthesis</keyword>
<dbReference type="GO" id="GO:0005829">
    <property type="term" value="C:cytosol"/>
    <property type="evidence" value="ECO:0007669"/>
    <property type="project" value="TreeGrafter"/>
</dbReference>
<dbReference type="GO" id="GO:0019509">
    <property type="term" value="P:L-methionine salvage from methylthioadenosine"/>
    <property type="evidence" value="ECO:0007669"/>
    <property type="project" value="UniProtKB-UniPathway"/>
</dbReference>
<dbReference type="GO" id="GO:0008930">
    <property type="term" value="F:methylthioadenosine nucleosidase activity"/>
    <property type="evidence" value="ECO:0007669"/>
    <property type="project" value="InterPro"/>
</dbReference>
<dbReference type="NCBIfam" id="TIGR01704">
    <property type="entry name" value="MTA_SAH-Nsdase"/>
    <property type="match status" value="1"/>
</dbReference>
<evidence type="ECO:0000256" key="2">
    <source>
        <dbReference type="ARBA" id="ARBA00011974"/>
    </source>
</evidence>
<comment type="pathway">
    <text evidence="1">Amino-acid biosynthesis; L-methionine biosynthesis via salvage pathway; S-methyl-5-thio-alpha-D-ribose 1-phosphate from S-methyl-5'-thioadenosine (hydrolase route): step 1/2.</text>
</comment>
<keyword evidence="3" id="KW-0028">Amino-acid biosynthesis</keyword>
<dbReference type="PANTHER" id="PTHR46832:SF1">
    <property type="entry name" value="5'-METHYLTHIOADENOSINE_S-ADENOSYLHOMOCYSTEINE NUCLEOSIDASE"/>
    <property type="match status" value="1"/>
</dbReference>
<gene>
    <name evidence="8" type="ORF">GQR93_05690</name>
</gene>
<comment type="catalytic activity">
    <reaction evidence="6">
        <text>5'-deoxyadenosine + H2O = 5-deoxy-D-ribose + adenine</text>
        <dbReference type="Rhea" id="RHEA:29859"/>
        <dbReference type="ChEBI" id="CHEBI:15377"/>
        <dbReference type="ChEBI" id="CHEBI:16708"/>
        <dbReference type="ChEBI" id="CHEBI:17319"/>
        <dbReference type="ChEBI" id="CHEBI:149540"/>
        <dbReference type="EC" id="3.2.2.9"/>
    </reaction>
    <physiologicalReaction direction="left-to-right" evidence="6">
        <dbReference type="Rhea" id="RHEA:29860"/>
    </physiologicalReaction>
</comment>
<evidence type="ECO:0000256" key="1">
    <source>
        <dbReference type="ARBA" id="ARBA00004945"/>
    </source>
</evidence>
<dbReference type="EC" id="3.2.2.9" evidence="2"/>
<dbReference type="FunFam" id="3.40.50.1580:FF:000001">
    <property type="entry name" value="MTA/SAH nucleosidase family protein"/>
    <property type="match status" value="1"/>
</dbReference>
<dbReference type="UniPathway" id="UPA00904">
    <property type="reaction ID" value="UER00871"/>
</dbReference>
<evidence type="ECO:0000256" key="4">
    <source>
        <dbReference type="ARBA" id="ARBA00022801"/>
    </source>
</evidence>
<evidence type="ECO:0000313" key="8">
    <source>
        <dbReference type="EMBL" id="QHB51724.1"/>
    </source>
</evidence>
<evidence type="ECO:0000256" key="3">
    <source>
        <dbReference type="ARBA" id="ARBA00022605"/>
    </source>
</evidence>
<dbReference type="InterPro" id="IPR035994">
    <property type="entry name" value="Nucleoside_phosphorylase_sf"/>
</dbReference>
<name>A0A6P1ECC1_LENHI</name>
<dbReference type="GO" id="GO:0009164">
    <property type="term" value="P:nucleoside catabolic process"/>
    <property type="evidence" value="ECO:0007669"/>
    <property type="project" value="InterPro"/>
</dbReference>
<protein>
    <recommendedName>
        <fullName evidence="2">adenosylhomocysteine nucleosidase</fullName>
        <ecNumber evidence="2">3.2.2.9</ecNumber>
    </recommendedName>
</protein>
<reference evidence="8 9" key="1">
    <citation type="submission" date="2019-12" db="EMBL/GenBank/DDBJ databases">
        <title>Lactobacillus hilgardii FLUB.</title>
        <authorList>
            <person name="Gustaw K."/>
        </authorList>
    </citation>
    <scope>NUCLEOTIDE SEQUENCE [LARGE SCALE GENOMIC DNA]</scope>
    <source>
        <strain evidence="8 9">FLUB</strain>
    </source>
</reference>
<dbReference type="PANTHER" id="PTHR46832">
    <property type="entry name" value="5'-METHYLTHIOADENOSINE/S-ADENOSYLHOMOCYSTEINE NUCLEOSIDASE"/>
    <property type="match status" value="1"/>
</dbReference>
<dbReference type="InterPro" id="IPR000845">
    <property type="entry name" value="Nucleoside_phosphorylase_d"/>
</dbReference>
<evidence type="ECO:0000313" key="9">
    <source>
        <dbReference type="Proteomes" id="UP000465035"/>
    </source>
</evidence>
<dbReference type="NCBIfam" id="NF004079">
    <property type="entry name" value="PRK05584.1"/>
    <property type="match status" value="1"/>
</dbReference>
<dbReference type="SUPFAM" id="SSF53167">
    <property type="entry name" value="Purine and uridine phosphorylases"/>
    <property type="match status" value="1"/>
</dbReference>
<dbReference type="InterPro" id="IPR010049">
    <property type="entry name" value="MTA_SAH_Nsdase"/>
</dbReference>
<dbReference type="Gene3D" id="3.40.50.1580">
    <property type="entry name" value="Nucleoside phosphorylase domain"/>
    <property type="match status" value="1"/>
</dbReference>
<accession>A0A6P1ECC1</accession>
<dbReference type="CDD" id="cd09008">
    <property type="entry name" value="MTAN"/>
    <property type="match status" value="1"/>
</dbReference>
<organism evidence="8 9">
    <name type="scientific">Lentilactobacillus hilgardii</name>
    <name type="common">Lactobacillus hilgardii</name>
    <dbReference type="NCBI Taxonomy" id="1588"/>
    <lineage>
        <taxon>Bacteria</taxon>
        <taxon>Bacillati</taxon>
        <taxon>Bacillota</taxon>
        <taxon>Bacilli</taxon>
        <taxon>Lactobacillales</taxon>
        <taxon>Lactobacillaceae</taxon>
        <taxon>Lentilactobacillus</taxon>
    </lineage>
</organism>
<keyword evidence="8" id="KW-0326">Glycosidase</keyword>
<dbReference type="GO" id="GO:0008782">
    <property type="term" value="F:adenosylhomocysteine nucleosidase activity"/>
    <property type="evidence" value="ECO:0007669"/>
    <property type="project" value="UniProtKB-EC"/>
</dbReference>
<dbReference type="GO" id="GO:0019284">
    <property type="term" value="P:L-methionine salvage from S-adenosylmethionine"/>
    <property type="evidence" value="ECO:0007669"/>
    <property type="project" value="TreeGrafter"/>
</dbReference>
<dbReference type="Proteomes" id="UP000465035">
    <property type="component" value="Chromosome"/>
</dbReference>
<evidence type="ECO:0000259" key="7">
    <source>
        <dbReference type="Pfam" id="PF01048"/>
    </source>
</evidence>
<evidence type="ECO:0000256" key="6">
    <source>
        <dbReference type="ARBA" id="ARBA00050313"/>
    </source>
</evidence>
<proteinExistence type="predicted"/>
<keyword evidence="4 8" id="KW-0378">Hydrolase</keyword>
<sequence length="235" mass="25046">MIMTYGVICAMDEELAILKEALVNESAQNYGQMNFYTGQIHGQDVVLVKSGIGKVQAGITTSTLINEYHVDAVINSGSAGGIGDGLSIGDIVISTETAYHDVDVTASNYKVGQLPGFPARFEASKDLEDAIAQAAKESGVTAHFGLIVSGDQFIADSKRIQQIKDNFPDALCSEMEGAAVGQVAFQNHVPYAVIRAMSDVGDENAEVSFDQFIITAGKKSGQMLIDLFENEAARK</sequence>
<feature type="domain" description="Nucleoside phosphorylase" evidence="7">
    <location>
        <begin position="4"/>
        <end position="227"/>
    </location>
</feature>
<dbReference type="AlphaFoldDB" id="A0A6P1ECC1"/>